<sequence length="124" mass="13067">MPGVVSYAKGGVRQRSRESRPARAGEEGEESRDPRLQTSVRCAPPRKEGTVPTGVSGLLTGGRPTLSLVPGVGEPVLKSLLPPREEEEGFSPSSFTGAASSLLGMASGFNLDRRPGLSGDRKHR</sequence>
<organism evidence="1 2">
    <name type="scientific">Rangifer tarandus platyrhynchus</name>
    <name type="common">Svalbard reindeer</name>
    <dbReference type="NCBI Taxonomy" id="3082113"/>
    <lineage>
        <taxon>Eukaryota</taxon>
        <taxon>Metazoa</taxon>
        <taxon>Chordata</taxon>
        <taxon>Craniata</taxon>
        <taxon>Vertebrata</taxon>
        <taxon>Euteleostomi</taxon>
        <taxon>Mammalia</taxon>
        <taxon>Eutheria</taxon>
        <taxon>Laurasiatheria</taxon>
        <taxon>Artiodactyla</taxon>
        <taxon>Ruminantia</taxon>
        <taxon>Pecora</taxon>
        <taxon>Cervidae</taxon>
        <taxon>Odocoileinae</taxon>
        <taxon>Rangifer</taxon>
    </lineage>
</organism>
<dbReference type="EMBL" id="OX596098">
    <property type="protein sequence ID" value="CAI9695290.1"/>
    <property type="molecule type" value="Genomic_DNA"/>
</dbReference>
<protein>
    <submittedName>
        <fullName evidence="1">Uncharacterized protein</fullName>
    </submittedName>
</protein>
<gene>
    <name evidence="1" type="ORF">MRATA1EN3_LOCUS6503</name>
</gene>
<proteinExistence type="predicted"/>
<accession>A0ACB0E3V0</accession>
<evidence type="ECO:0000313" key="2">
    <source>
        <dbReference type="Proteomes" id="UP001162501"/>
    </source>
</evidence>
<evidence type="ECO:0000313" key="1">
    <source>
        <dbReference type="EMBL" id="CAI9695290.1"/>
    </source>
</evidence>
<reference evidence="1" key="1">
    <citation type="submission" date="2023-05" db="EMBL/GenBank/DDBJ databases">
        <authorList>
            <consortium name="ELIXIR-Norway"/>
        </authorList>
    </citation>
    <scope>NUCLEOTIDE SEQUENCE</scope>
</reference>
<dbReference type="Proteomes" id="UP001162501">
    <property type="component" value="Chromosome 14"/>
</dbReference>
<name>A0ACB0E3V0_RANTA</name>